<protein>
    <recommendedName>
        <fullName evidence="3">Phage capsid-like C-terminal domain-containing protein</fullName>
    </recommendedName>
</protein>
<evidence type="ECO:0000313" key="5">
    <source>
        <dbReference type="Proteomes" id="UP001600941"/>
    </source>
</evidence>
<evidence type="ECO:0000256" key="1">
    <source>
        <dbReference type="ARBA" id="ARBA00004328"/>
    </source>
</evidence>
<comment type="subcellular location">
    <subcellularLocation>
        <location evidence="1">Virion</location>
    </subcellularLocation>
</comment>
<dbReference type="Pfam" id="PF05065">
    <property type="entry name" value="Phage_capsid"/>
    <property type="match status" value="1"/>
</dbReference>
<sequence length="403" mass="44195">MKHEELVNMTPKDLRARLKEINQQATDAAGEALDTLITEAEDINGILQDVQNRQKLAGFAAAAGTEEPKDDGEGDEVKDKARENRGKELKAGSTVKFNAKNHFRSVKNTLSVTQTVTPQHTATDVKETFNDVSSLVDRVKVVPLNGGETYQRGYVKSYGDGAGPTAEGADYNPTEPVFGYVTVEKEKITAYTEEPEEMIKLPNADYDGIVEGSVSKAIRRYMSRQILIGDGTTGKFKGIFFNPTKKEEQVIDPATDIELTAIDDGTLDEIIYSYGGEEEVEDIAVLILNKKDLKAFAKLRDKQGRKVYTIVNRGNTGTIDGVPYIINTACKAVTDATSKGGDYVMAYGPLENYEMPIFSDIDARKSTEYKFKQGQIAYRADIFAGGAVAAYNGFIRAKKKATS</sequence>
<organism evidence="4 5">
    <name type="scientific">Blautia parvula</name>
    <dbReference type="NCBI Taxonomy" id="2877527"/>
    <lineage>
        <taxon>Bacteria</taxon>
        <taxon>Bacillati</taxon>
        <taxon>Bacillota</taxon>
        <taxon>Clostridia</taxon>
        <taxon>Lachnospirales</taxon>
        <taxon>Lachnospiraceae</taxon>
        <taxon>Blautia</taxon>
    </lineage>
</organism>
<dbReference type="NCBIfam" id="TIGR01554">
    <property type="entry name" value="major_cap_HK97"/>
    <property type="match status" value="1"/>
</dbReference>
<dbReference type="Gene3D" id="3.30.2400.10">
    <property type="entry name" value="Major capsid protein gp5"/>
    <property type="match status" value="1"/>
</dbReference>
<evidence type="ECO:0000256" key="2">
    <source>
        <dbReference type="SAM" id="MobiDB-lite"/>
    </source>
</evidence>
<dbReference type="RefSeq" id="WP_390424298.1">
    <property type="nucleotide sequence ID" value="NZ_BAABZQ010000001.1"/>
</dbReference>
<evidence type="ECO:0000259" key="3">
    <source>
        <dbReference type="Pfam" id="PF05065"/>
    </source>
</evidence>
<dbReference type="EMBL" id="BAABZQ010000001">
    <property type="protein sequence ID" value="GAA6500436.1"/>
    <property type="molecule type" value="Genomic_DNA"/>
</dbReference>
<gene>
    <name evidence="4" type="ORF">K340107D12_32520</name>
</gene>
<dbReference type="SUPFAM" id="SSF56563">
    <property type="entry name" value="Major capsid protein gp5"/>
    <property type="match status" value="1"/>
</dbReference>
<accession>A0ABQ0BV79</accession>
<feature type="compositionally biased region" description="Basic and acidic residues" evidence="2">
    <location>
        <begin position="75"/>
        <end position="90"/>
    </location>
</feature>
<keyword evidence="5" id="KW-1185">Reference proteome</keyword>
<dbReference type="Proteomes" id="UP001600941">
    <property type="component" value="Unassembled WGS sequence"/>
</dbReference>
<comment type="caution">
    <text evidence="4">The sequence shown here is derived from an EMBL/GenBank/DDBJ whole genome shotgun (WGS) entry which is preliminary data.</text>
</comment>
<name>A0ABQ0BV79_9FIRM</name>
<proteinExistence type="predicted"/>
<evidence type="ECO:0000313" key="4">
    <source>
        <dbReference type="EMBL" id="GAA6500436.1"/>
    </source>
</evidence>
<feature type="region of interest" description="Disordered" evidence="2">
    <location>
        <begin position="61"/>
        <end position="90"/>
    </location>
</feature>
<feature type="domain" description="Phage capsid-like C-terminal" evidence="3">
    <location>
        <begin position="116"/>
        <end position="397"/>
    </location>
</feature>
<reference evidence="4 5" key="1">
    <citation type="submission" date="2024-04" db="EMBL/GenBank/DDBJ databases">
        <title>Defined microbial consortia suppress multidrug-resistant proinflammatory Enterobacteriaceae via ecological control.</title>
        <authorList>
            <person name="Furuichi M."/>
            <person name="Kawaguchi T."/>
            <person name="Pust M."/>
            <person name="Yasuma K."/>
            <person name="Plichta D."/>
            <person name="Hasegawa N."/>
            <person name="Ohya T."/>
            <person name="Bhattarai S."/>
            <person name="Sasajima S."/>
            <person name="Aoto Y."/>
            <person name="Tuganbaev T."/>
            <person name="Yaginuma M."/>
            <person name="Ueda M."/>
            <person name="Okahashi N."/>
            <person name="Amafuji K."/>
            <person name="Kiridooshi Y."/>
            <person name="Sugita K."/>
            <person name="Strazar M."/>
            <person name="Skelly A."/>
            <person name="Suda W."/>
            <person name="Hattori M."/>
            <person name="Nakamoto N."/>
            <person name="Caballero S."/>
            <person name="Norman J."/>
            <person name="Olle B."/>
            <person name="Tanoue T."/>
            <person name="Arita M."/>
            <person name="Bucci V."/>
            <person name="Atarashi K."/>
            <person name="Xavier R."/>
            <person name="Honda K."/>
        </authorList>
    </citation>
    <scope>NUCLEOTIDE SEQUENCE [LARGE SCALE GENOMIC DNA]</scope>
    <source>
        <strain evidence="5">k34-0107-D12</strain>
    </source>
</reference>
<dbReference type="InterPro" id="IPR054612">
    <property type="entry name" value="Phage_capsid-like_C"/>
</dbReference>
<dbReference type="InterPro" id="IPR024455">
    <property type="entry name" value="Phage_capsid"/>
</dbReference>